<dbReference type="AlphaFoldDB" id="A0A9D1HNG0"/>
<reference evidence="3" key="2">
    <citation type="journal article" date="2021" name="PeerJ">
        <title>Extensive microbial diversity within the chicken gut microbiome revealed by metagenomics and culture.</title>
        <authorList>
            <person name="Gilroy R."/>
            <person name="Ravi A."/>
            <person name="Getino M."/>
            <person name="Pursley I."/>
            <person name="Horton D.L."/>
            <person name="Alikhan N.F."/>
            <person name="Baker D."/>
            <person name="Gharbi K."/>
            <person name="Hall N."/>
            <person name="Watson M."/>
            <person name="Adriaenssens E.M."/>
            <person name="Foster-Nyarko E."/>
            <person name="Jarju S."/>
            <person name="Secka A."/>
            <person name="Antonio M."/>
            <person name="Oren A."/>
            <person name="Chaudhuri R.R."/>
            <person name="La Ragione R."/>
            <person name="Hildebrand F."/>
            <person name="Pallen M.J."/>
        </authorList>
    </citation>
    <scope>NUCLEOTIDE SEQUENCE</scope>
    <source>
        <strain evidence="3">CHK195-11698</strain>
    </source>
</reference>
<dbReference type="SUPFAM" id="SSF51735">
    <property type="entry name" value="NAD(P)-binding Rossmann-fold domains"/>
    <property type="match status" value="1"/>
</dbReference>
<dbReference type="GO" id="GO:0000166">
    <property type="term" value="F:nucleotide binding"/>
    <property type="evidence" value="ECO:0007669"/>
    <property type="project" value="InterPro"/>
</dbReference>
<dbReference type="SUPFAM" id="SSF55347">
    <property type="entry name" value="Glyceraldehyde-3-phosphate dehydrogenase-like, C-terminal domain"/>
    <property type="match status" value="1"/>
</dbReference>
<protein>
    <submittedName>
        <fullName evidence="3">Gfo/Idh/MocA family oxidoreductase</fullName>
    </submittedName>
</protein>
<dbReference type="InterPro" id="IPR055170">
    <property type="entry name" value="GFO_IDH_MocA-like_dom"/>
</dbReference>
<evidence type="ECO:0000313" key="4">
    <source>
        <dbReference type="Proteomes" id="UP000824175"/>
    </source>
</evidence>
<accession>A0A9D1HNG0</accession>
<dbReference type="Proteomes" id="UP000824175">
    <property type="component" value="Unassembled WGS sequence"/>
</dbReference>
<dbReference type="Pfam" id="PF01408">
    <property type="entry name" value="GFO_IDH_MocA"/>
    <property type="match status" value="1"/>
</dbReference>
<dbReference type="PANTHER" id="PTHR43054">
    <property type="match status" value="1"/>
</dbReference>
<dbReference type="EMBL" id="DVMJ01000002">
    <property type="protein sequence ID" value="HIU12524.1"/>
    <property type="molecule type" value="Genomic_DNA"/>
</dbReference>
<dbReference type="Pfam" id="PF22725">
    <property type="entry name" value="GFO_IDH_MocA_C3"/>
    <property type="match status" value="1"/>
</dbReference>
<organism evidence="3 4">
    <name type="scientific">Candidatus Fimiplasma intestinipullorum</name>
    <dbReference type="NCBI Taxonomy" id="2840825"/>
    <lineage>
        <taxon>Bacteria</taxon>
        <taxon>Bacillati</taxon>
        <taxon>Bacillota</taxon>
        <taxon>Clostridia</taxon>
        <taxon>Eubacteriales</taxon>
        <taxon>Candidatus Fimiplasma</taxon>
    </lineage>
</organism>
<gene>
    <name evidence="3" type="ORF">IAD15_00400</name>
</gene>
<evidence type="ECO:0000313" key="3">
    <source>
        <dbReference type="EMBL" id="HIU12524.1"/>
    </source>
</evidence>
<evidence type="ECO:0000259" key="2">
    <source>
        <dbReference type="Pfam" id="PF22725"/>
    </source>
</evidence>
<dbReference type="Gene3D" id="3.40.50.720">
    <property type="entry name" value="NAD(P)-binding Rossmann-like Domain"/>
    <property type="match status" value="1"/>
</dbReference>
<evidence type="ECO:0000259" key="1">
    <source>
        <dbReference type="Pfam" id="PF01408"/>
    </source>
</evidence>
<comment type="caution">
    <text evidence="3">The sequence shown here is derived from an EMBL/GenBank/DDBJ whole genome shotgun (WGS) entry which is preliminary data.</text>
</comment>
<dbReference type="InterPro" id="IPR000683">
    <property type="entry name" value="Gfo/Idh/MocA-like_OxRdtase_N"/>
</dbReference>
<proteinExistence type="predicted"/>
<reference evidence="3" key="1">
    <citation type="submission" date="2020-10" db="EMBL/GenBank/DDBJ databases">
        <authorList>
            <person name="Gilroy R."/>
        </authorList>
    </citation>
    <scope>NUCLEOTIDE SEQUENCE</scope>
    <source>
        <strain evidence="3">CHK195-11698</strain>
    </source>
</reference>
<dbReference type="PANTHER" id="PTHR43054:SF1">
    <property type="entry name" value="SCYLLO-INOSITOL 2-DEHYDROGENASE (NADP(+)) IOLU"/>
    <property type="match status" value="1"/>
</dbReference>
<dbReference type="Gene3D" id="3.30.360.10">
    <property type="entry name" value="Dihydrodipicolinate Reductase, domain 2"/>
    <property type="match status" value="1"/>
</dbReference>
<dbReference type="InterPro" id="IPR036291">
    <property type="entry name" value="NAD(P)-bd_dom_sf"/>
</dbReference>
<feature type="domain" description="Gfo/Idh/MocA-like oxidoreductase N-terminal" evidence="1">
    <location>
        <begin position="1"/>
        <end position="116"/>
    </location>
</feature>
<feature type="domain" description="GFO/IDH/MocA-like oxidoreductase" evidence="2">
    <location>
        <begin position="136"/>
        <end position="245"/>
    </location>
</feature>
<name>A0A9D1HNG0_9FIRM</name>
<sequence length="317" mass="35446">MRFGTIGTGNITRQWIAASALGNLELAAVYSRYQEKGEKFASEYGDVRVYTDLEAFLSDTQIEVVYIASPNHLHFDQARRALLHGKHVIVEKPFVPTLNECKTLMALALEKGCMLFEAVPNVFQPALRTIQENLPKLGKLCLVTCHLTQYSSRYDAFLKGEVPNVFNPRMAGGALMDLGVYEIHFMCALFGKPEKIQYHPNLAANGIDVSGILNLSYPSFQASLVVGKDCHSENFCLIEGDEGYLKVDGSVSLLPEIILTGKTILTSPLVNPLNEEAKAIGQCLEEKRVDWMRRWWEATWTVTEVLEEARRSGNLPF</sequence>